<sequence>MAQNARIKLTSISLPKLGDVCDEIMGIGKKTGVKVKGPTPLPVKRLNIVTRKSPCGSGTETYDKWEMRMHRRIIDLNADDKAIRQLMRLKIPDDVYIELSLK</sequence>
<dbReference type="GO" id="GO:0015935">
    <property type="term" value="C:small ribosomal subunit"/>
    <property type="evidence" value="ECO:0007669"/>
    <property type="project" value="UniProtKB-UniRule"/>
</dbReference>
<dbReference type="Pfam" id="PF00338">
    <property type="entry name" value="Ribosomal_S10"/>
    <property type="match status" value="1"/>
</dbReference>
<dbReference type="AlphaFoldDB" id="A0A075GDR0"/>
<dbReference type="SUPFAM" id="SSF54999">
    <property type="entry name" value="Ribosomal protein S10"/>
    <property type="match status" value="1"/>
</dbReference>
<evidence type="ECO:0000256" key="3">
    <source>
        <dbReference type="ARBA" id="ARBA00023274"/>
    </source>
</evidence>
<dbReference type="InterPro" id="IPR027486">
    <property type="entry name" value="Ribosomal_uS10_dom"/>
</dbReference>
<evidence type="ECO:0000256" key="4">
    <source>
        <dbReference type="ARBA" id="ARBA00035162"/>
    </source>
</evidence>
<keyword evidence="2 5" id="KW-0689">Ribosomal protein</keyword>
<comment type="subunit">
    <text evidence="5">Part of the 30S ribosomal subunit.</text>
</comment>
<comment type="similarity">
    <text evidence="1 5">Belongs to the universal ribosomal protein uS10 family.</text>
</comment>
<organism evidence="7">
    <name type="scientific">uncultured marine thaumarchaeote KM3_11_F08</name>
    <dbReference type="NCBI Taxonomy" id="1455992"/>
    <lineage>
        <taxon>Archaea</taxon>
        <taxon>Nitrososphaerota</taxon>
        <taxon>environmental samples</taxon>
    </lineage>
</organism>
<accession>A0A075GDR0</accession>
<keyword evidence="3 5" id="KW-0687">Ribonucleoprotein</keyword>
<dbReference type="EMBL" id="KF900574">
    <property type="protein sequence ID" value="AIE99832.1"/>
    <property type="molecule type" value="Genomic_DNA"/>
</dbReference>
<comment type="function">
    <text evidence="5">Involved in the binding of tRNA to the ribosomes.</text>
</comment>
<name>A0A075GDR0_9ARCH</name>
<evidence type="ECO:0000256" key="2">
    <source>
        <dbReference type="ARBA" id="ARBA00022980"/>
    </source>
</evidence>
<dbReference type="SMART" id="SM01403">
    <property type="entry name" value="Ribosomal_S10"/>
    <property type="match status" value="1"/>
</dbReference>
<protein>
    <recommendedName>
        <fullName evidence="4 5">Small ribosomal subunit protein uS10</fullName>
    </recommendedName>
</protein>
<dbReference type="PRINTS" id="PR00971">
    <property type="entry name" value="RIBOSOMALS10"/>
</dbReference>
<dbReference type="InterPro" id="IPR036838">
    <property type="entry name" value="Ribosomal_uS10_dom_sf"/>
</dbReference>
<dbReference type="InterPro" id="IPR005729">
    <property type="entry name" value="Ribosomal_uS10_euk/arc"/>
</dbReference>
<dbReference type="HAMAP" id="MF_00508">
    <property type="entry name" value="Ribosomal_uS10"/>
    <property type="match status" value="1"/>
</dbReference>
<dbReference type="PANTHER" id="PTHR11700">
    <property type="entry name" value="30S RIBOSOMAL PROTEIN S10 FAMILY MEMBER"/>
    <property type="match status" value="1"/>
</dbReference>
<evidence type="ECO:0000313" key="7">
    <source>
        <dbReference type="EMBL" id="AIE99832.1"/>
    </source>
</evidence>
<evidence type="ECO:0000256" key="1">
    <source>
        <dbReference type="ARBA" id="ARBA00007102"/>
    </source>
</evidence>
<dbReference type="InterPro" id="IPR001848">
    <property type="entry name" value="Ribosomal_uS10"/>
</dbReference>
<evidence type="ECO:0000259" key="6">
    <source>
        <dbReference type="SMART" id="SM01403"/>
    </source>
</evidence>
<dbReference type="GO" id="GO:0003735">
    <property type="term" value="F:structural constituent of ribosome"/>
    <property type="evidence" value="ECO:0007669"/>
    <property type="project" value="UniProtKB-UniRule"/>
</dbReference>
<reference evidence="7" key="1">
    <citation type="journal article" date="2014" name="Genome Biol. Evol.">
        <title>Pangenome evidence for extensive interdomain horizontal transfer affecting lineage core and shell genes in uncultured planktonic thaumarchaeota and euryarchaeota.</title>
        <authorList>
            <person name="Deschamps P."/>
            <person name="Zivanovic Y."/>
            <person name="Moreira D."/>
            <person name="Rodriguez-Valera F."/>
            <person name="Lopez-Garcia P."/>
        </authorList>
    </citation>
    <scope>NUCLEOTIDE SEQUENCE</scope>
</reference>
<dbReference type="NCBIfam" id="TIGR01046">
    <property type="entry name" value="uS10_euk_arch"/>
    <property type="match status" value="1"/>
</dbReference>
<gene>
    <name evidence="7" type="primary">RP-S10</name>
    <name evidence="5" type="synonym">rps10</name>
    <name evidence="7" type="synonym">rpsJ</name>
</gene>
<feature type="domain" description="Small ribosomal subunit protein uS10" evidence="6">
    <location>
        <begin position="6"/>
        <end position="100"/>
    </location>
</feature>
<dbReference type="GO" id="GO:0000049">
    <property type="term" value="F:tRNA binding"/>
    <property type="evidence" value="ECO:0007669"/>
    <property type="project" value="UniProtKB-UniRule"/>
</dbReference>
<proteinExistence type="inferred from homology"/>
<dbReference type="Gene3D" id="3.30.70.600">
    <property type="entry name" value="Ribosomal protein S10 domain"/>
    <property type="match status" value="1"/>
</dbReference>
<dbReference type="FunFam" id="3.30.70.600:FF:000004">
    <property type="entry name" value="30S ribosomal protein S10"/>
    <property type="match status" value="1"/>
</dbReference>
<evidence type="ECO:0000256" key="5">
    <source>
        <dbReference type="HAMAP-Rule" id="MF_00508"/>
    </source>
</evidence>
<dbReference type="GO" id="GO:0006412">
    <property type="term" value="P:translation"/>
    <property type="evidence" value="ECO:0007669"/>
    <property type="project" value="UniProtKB-UniRule"/>
</dbReference>